<dbReference type="Proteomes" id="UP000030016">
    <property type="component" value="Unassembled WGS sequence"/>
</dbReference>
<dbReference type="RefSeq" id="WP_039249504.1">
    <property type="nucleotide sequence ID" value="NZ_JDRX01000008.1"/>
</dbReference>
<keyword evidence="2" id="KW-0472">Membrane</keyword>
<sequence>MSKFNFEKYKKGTITLEIQNFRPERFINLLWKNGINVKNVRRKTITTLTFEVGLKDYNKIRDIAKRTDTKIKILGRSGVSFLLIKSKKRKTLLIGIGIFVGIIYYLSGFIWNVNIITENNVTPYEIRTQLKDMGIKPGIRKNKVNVYNIEEQIVRKNGAIMWSRVRVEGVKLKVKIAERQEPPEIEKKESPSNVVASKDGEIRRIYSTSGTAVVKEGDIVKKGDILVKGEQGREESTYLVHADANVIARTFYEAKKEVPIKTIKTVRTGNVDKDIYLQLFGKKIYIKKYKNKFQKCDKIHKDKSILKEDLYYEVVEKEEKNNQKEVVEKTVSELSSNIIVKLDKSVKIVDKIVNSDIKGDNYSIRVVLVVEENIAENQSIEGNIGDTPYKEEKENKDENGES</sequence>
<evidence type="ECO:0000256" key="1">
    <source>
        <dbReference type="SAM" id="MobiDB-lite"/>
    </source>
</evidence>
<dbReference type="Pfam" id="PF06898">
    <property type="entry name" value="YqfD"/>
    <property type="match status" value="1"/>
</dbReference>
<comment type="caution">
    <text evidence="3">The sequence shown here is derived from an EMBL/GenBank/DDBJ whole genome shotgun (WGS) entry which is preliminary data.</text>
</comment>
<organism evidence="3 4">
    <name type="scientific">Clostridium novyi A str. 4570</name>
    <dbReference type="NCBI Taxonomy" id="1444290"/>
    <lineage>
        <taxon>Bacteria</taxon>
        <taxon>Bacillati</taxon>
        <taxon>Bacillota</taxon>
        <taxon>Clostridia</taxon>
        <taxon>Eubacteriales</taxon>
        <taxon>Clostridiaceae</taxon>
        <taxon>Clostridium</taxon>
    </lineage>
</organism>
<feature type="transmembrane region" description="Helical" evidence="2">
    <location>
        <begin position="92"/>
        <end position="111"/>
    </location>
</feature>
<accession>A0AA88ZNJ3</accession>
<reference evidence="3 4" key="1">
    <citation type="submission" date="2014-01" db="EMBL/GenBank/DDBJ databases">
        <title>Plasmidome dynamics in the species complex Clostridium novyi sensu lato converts strains of independent lineages into distinctly different pathogens.</title>
        <authorList>
            <person name="Skarin H."/>
            <person name="Segerman B."/>
        </authorList>
    </citation>
    <scope>NUCLEOTIDE SEQUENCE [LARGE SCALE GENOMIC DNA]</scope>
    <source>
        <strain evidence="3 4">4570</strain>
    </source>
</reference>
<dbReference type="EMBL" id="JDRX01000008">
    <property type="protein sequence ID" value="KGN02456.1"/>
    <property type="molecule type" value="Genomic_DNA"/>
</dbReference>
<evidence type="ECO:0000256" key="2">
    <source>
        <dbReference type="SAM" id="Phobius"/>
    </source>
</evidence>
<keyword evidence="2" id="KW-1133">Transmembrane helix</keyword>
<feature type="compositionally biased region" description="Basic and acidic residues" evidence="1">
    <location>
        <begin position="388"/>
        <end position="402"/>
    </location>
</feature>
<gene>
    <name evidence="3" type="ORF">Z969_05080</name>
</gene>
<protein>
    <submittedName>
        <fullName evidence="3">Stage IV sporulation protein</fullName>
    </submittedName>
</protein>
<name>A0AA88ZNJ3_CLONO</name>
<dbReference type="AlphaFoldDB" id="A0AA88ZNJ3"/>
<feature type="region of interest" description="Disordered" evidence="1">
    <location>
        <begin position="380"/>
        <end position="402"/>
    </location>
</feature>
<evidence type="ECO:0000313" key="4">
    <source>
        <dbReference type="Proteomes" id="UP000030016"/>
    </source>
</evidence>
<dbReference type="NCBIfam" id="TIGR02876">
    <property type="entry name" value="spore_yqfD"/>
    <property type="match status" value="1"/>
</dbReference>
<evidence type="ECO:0000313" key="3">
    <source>
        <dbReference type="EMBL" id="KGN02456.1"/>
    </source>
</evidence>
<proteinExistence type="predicted"/>
<dbReference type="InterPro" id="IPR010690">
    <property type="entry name" value="YqfD"/>
</dbReference>
<keyword evidence="2" id="KW-0812">Transmembrane</keyword>
<dbReference type="PIRSF" id="PIRSF029895">
    <property type="entry name" value="SpoIV"/>
    <property type="match status" value="1"/>
</dbReference>